<dbReference type="AlphaFoldDB" id="A0A7N0UKK0"/>
<dbReference type="EnsemblPlants" id="Kaladp0071s0033.1.v1.1">
    <property type="protein sequence ID" value="Kaladp0071s0033.1.v1.1.CDS.1"/>
    <property type="gene ID" value="Kaladp0071s0033.v1.1"/>
</dbReference>
<keyword evidence="3" id="KW-1185">Reference proteome</keyword>
<dbReference type="Gramene" id="Kaladp0071s0033.1.v1.1">
    <property type="protein sequence ID" value="Kaladp0071s0033.1.v1.1.CDS.1"/>
    <property type="gene ID" value="Kaladp0071s0033.v1.1"/>
</dbReference>
<reference evidence="2" key="1">
    <citation type="submission" date="2021-01" db="UniProtKB">
        <authorList>
            <consortium name="EnsemblPlants"/>
        </authorList>
    </citation>
    <scope>IDENTIFICATION</scope>
</reference>
<feature type="region of interest" description="Disordered" evidence="1">
    <location>
        <begin position="19"/>
        <end position="65"/>
    </location>
</feature>
<dbReference type="InterPro" id="IPR022251">
    <property type="entry name" value="DUF3774_wound-induced"/>
</dbReference>
<accession>A0A7N0UKK0</accession>
<feature type="compositionally biased region" description="Gly residues" evidence="1">
    <location>
        <begin position="21"/>
        <end position="31"/>
    </location>
</feature>
<organism evidence="2 3">
    <name type="scientific">Kalanchoe fedtschenkoi</name>
    <name type="common">Lavender scallops</name>
    <name type="synonym">South American air plant</name>
    <dbReference type="NCBI Taxonomy" id="63787"/>
    <lineage>
        <taxon>Eukaryota</taxon>
        <taxon>Viridiplantae</taxon>
        <taxon>Streptophyta</taxon>
        <taxon>Embryophyta</taxon>
        <taxon>Tracheophyta</taxon>
        <taxon>Spermatophyta</taxon>
        <taxon>Magnoliopsida</taxon>
        <taxon>eudicotyledons</taxon>
        <taxon>Gunneridae</taxon>
        <taxon>Pentapetalae</taxon>
        <taxon>Saxifragales</taxon>
        <taxon>Crassulaceae</taxon>
        <taxon>Kalanchoe</taxon>
    </lineage>
</organism>
<evidence type="ECO:0000313" key="2">
    <source>
        <dbReference type="EnsemblPlants" id="Kaladp0071s0033.1.v1.1.CDS.1"/>
    </source>
</evidence>
<protein>
    <submittedName>
        <fullName evidence="2">Uncharacterized protein</fullName>
    </submittedName>
</protein>
<evidence type="ECO:0000313" key="3">
    <source>
        <dbReference type="Proteomes" id="UP000594263"/>
    </source>
</evidence>
<sequence length="80" mass="8270">MSYLSRVWMAASVAVVEGQQGAQGVGRGGPGLNPLRSKKKGSSSGGGRGAAVADGLRNESESERVGSLQSVMYLNCWIQS</sequence>
<dbReference type="Pfam" id="PF12609">
    <property type="entry name" value="DUF3774"/>
    <property type="match status" value="1"/>
</dbReference>
<dbReference type="Proteomes" id="UP000594263">
    <property type="component" value="Unplaced"/>
</dbReference>
<evidence type="ECO:0000256" key="1">
    <source>
        <dbReference type="SAM" id="MobiDB-lite"/>
    </source>
</evidence>
<proteinExistence type="predicted"/>
<name>A0A7N0UKK0_KALFE</name>